<evidence type="ECO:0000256" key="4">
    <source>
        <dbReference type="ARBA" id="ARBA00022475"/>
    </source>
</evidence>
<feature type="transmembrane region" description="Helical" evidence="8">
    <location>
        <begin position="200"/>
        <end position="218"/>
    </location>
</feature>
<keyword evidence="6 8" id="KW-1133">Transmembrane helix</keyword>
<name>A0A2W1JUX8_9CYAN</name>
<dbReference type="InterPro" id="IPR052017">
    <property type="entry name" value="TSUP"/>
</dbReference>
<feature type="transmembrane region" description="Helical" evidence="8">
    <location>
        <begin position="172"/>
        <end position="191"/>
    </location>
</feature>
<feature type="transmembrane region" description="Helical" evidence="8">
    <location>
        <begin position="82"/>
        <end position="103"/>
    </location>
</feature>
<keyword evidence="10" id="KW-1185">Reference proteome</keyword>
<sequence>MLTDLLSTLPLQPAQLLAALAIMTLGATVQSSAGFGLGLVAAPVLLLIDPMLIPAPLLICGVTLALMLSIRDRKGLNIQGIQIALVGQLLGIIPAILILSAISPKVFDLVFAAVLLAAVAVSLLGLSLKPTPERVFVAGALSGLMATISSVGGPPMALIYQGSKGLELRGTLSGYFTLSGSFSLVALAFAGRCGLQEMQLALLLLPGLIFGLILSAPLAERLEQVETRPIVLGLSFCSAIAVLIKAIYT</sequence>
<evidence type="ECO:0000256" key="6">
    <source>
        <dbReference type="ARBA" id="ARBA00022989"/>
    </source>
</evidence>
<dbReference type="EMBL" id="PQWO01000003">
    <property type="protein sequence ID" value="PZD74282.1"/>
    <property type="molecule type" value="Genomic_DNA"/>
</dbReference>
<evidence type="ECO:0000256" key="3">
    <source>
        <dbReference type="ARBA" id="ARBA00022448"/>
    </source>
</evidence>
<feature type="transmembrane region" description="Helical" evidence="8">
    <location>
        <begin position="109"/>
        <end position="128"/>
    </location>
</feature>
<dbReference type="InterPro" id="IPR002781">
    <property type="entry name" value="TM_pro_TauE-like"/>
</dbReference>
<dbReference type="Pfam" id="PF01925">
    <property type="entry name" value="TauE"/>
    <property type="match status" value="1"/>
</dbReference>
<evidence type="ECO:0000256" key="8">
    <source>
        <dbReference type="RuleBase" id="RU363041"/>
    </source>
</evidence>
<keyword evidence="3" id="KW-0813">Transport</keyword>
<dbReference type="GO" id="GO:0005886">
    <property type="term" value="C:plasma membrane"/>
    <property type="evidence" value="ECO:0007669"/>
    <property type="project" value="UniProtKB-SubCell"/>
</dbReference>
<feature type="transmembrane region" description="Helical" evidence="8">
    <location>
        <begin position="51"/>
        <end position="70"/>
    </location>
</feature>
<dbReference type="RefSeq" id="WP_110985414.1">
    <property type="nucleotide sequence ID" value="NZ_CAWNWM010000003.1"/>
</dbReference>
<evidence type="ECO:0000256" key="1">
    <source>
        <dbReference type="ARBA" id="ARBA00004651"/>
    </source>
</evidence>
<evidence type="ECO:0000256" key="2">
    <source>
        <dbReference type="ARBA" id="ARBA00009142"/>
    </source>
</evidence>
<proteinExistence type="inferred from homology"/>
<protein>
    <recommendedName>
        <fullName evidence="8">Probable membrane transporter protein</fullName>
    </recommendedName>
</protein>
<accession>A0A2W1JUX8</accession>
<reference evidence="9 10" key="1">
    <citation type="journal article" date="2018" name="Sci. Rep.">
        <title>A novel species of the marine cyanobacterium Acaryochloris with a unique pigment content and lifestyle.</title>
        <authorList>
            <person name="Partensky F."/>
            <person name="Six C."/>
            <person name="Ratin M."/>
            <person name="Garczarek L."/>
            <person name="Vaulot D."/>
            <person name="Probert I."/>
            <person name="Calteau A."/>
            <person name="Gourvil P."/>
            <person name="Marie D."/>
            <person name="Grebert T."/>
            <person name="Bouchier C."/>
            <person name="Le Panse S."/>
            <person name="Gachenot M."/>
            <person name="Rodriguez F."/>
            <person name="Garrido J.L."/>
        </authorList>
    </citation>
    <scope>NUCLEOTIDE SEQUENCE [LARGE SCALE GENOMIC DNA]</scope>
    <source>
        <strain evidence="9 10">RCC1774</strain>
    </source>
</reference>
<comment type="similarity">
    <text evidence="2 8">Belongs to the 4-toluene sulfonate uptake permease (TSUP) (TC 2.A.102) family.</text>
</comment>
<organism evidence="9 10">
    <name type="scientific">Acaryochloris thomasi RCC1774</name>
    <dbReference type="NCBI Taxonomy" id="1764569"/>
    <lineage>
        <taxon>Bacteria</taxon>
        <taxon>Bacillati</taxon>
        <taxon>Cyanobacteriota</taxon>
        <taxon>Cyanophyceae</taxon>
        <taxon>Acaryochloridales</taxon>
        <taxon>Acaryochloridaceae</taxon>
        <taxon>Acaryochloris</taxon>
        <taxon>Acaryochloris thomasi</taxon>
    </lineage>
</organism>
<evidence type="ECO:0000256" key="5">
    <source>
        <dbReference type="ARBA" id="ARBA00022692"/>
    </source>
</evidence>
<comment type="caution">
    <text evidence="9">The sequence shown here is derived from an EMBL/GenBank/DDBJ whole genome shotgun (WGS) entry which is preliminary data.</text>
</comment>
<evidence type="ECO:0000313" key="9">
    <source>
        <dbReference type="EMBL" id="PZD74282.1"/>
    </source>
</evidence>
<keyword evidence="4 8" id="KW-1003">Cell membrane</keyword>
<dbReference type="Proteomes" id="UP000248857">
    <property type="component" value="Unassembled WGS sequence"/>
</dbReference>
<keyword evidence="7 8" id="KW-0472">Membrane</keyword>
<dbReference type="PANTHER" id="PTHR30269:SF37">
    <property type="entry name" value="MEMBRANE TRANSPORTER PROTEIN"/>
    <property type="match status" value="1"/>
</dbReference>
<feature type="transmembrane region" description="Helical" evidence="8">
    <location>
        <begin position="16"/>
        <end position="45"/>
    </location>
</feature>
<dbReference type="PANTHER" id="PTHR30269">
    <property type="entry name" value="TRANSMEMBRANE PROTEIN YFCA"/>
    <property type="match status" value="1"/>
</dbReference>
<dbReference type="OrthoDB" id="5472127at2"/>
<keyword evidence="5 8" id="KW-0812">Transmembrane</keyword>
<gene>
    <name evidence="9" type="ORF">C1752_01458</name>
</gene>
<evidence type="ECO:0000256" key="7">
    <source>
        <dbReference type="ARBA" id="ARBA00023136"/>
    </source>
</evidence>
<dbReference type="AlphaFoldDB" id="A0A2W1JUX8"/>
<comment type="subcellular location">
    <subcellularLocation>
        <location evidence="1 8">Cell membrane</location>
        <topology evidence="1 8">Multi-pass membrane protein</topology>
    </subcellularLocation>
</comment>
<feature type="transmembrane region" description="Helical" evidence="8">
    <location>
        <begin position="135"/>
        <end position="160"/>
    </location>
</feature>
<feature type="transmembrane region" description="Helical" evidence="8">
    <location>
        <begin position="230"/>
        <end position="248"/>
    </location>
</feature>
<evidence type="ECO:0000313" key="10">
    <source>
        <dbReference type="Proteomes" id="UP000248857"/>
    </source>
</evidence>